<dbReference type="SMART" id="SM00490">
    <property type="entry name" value="HELICc"/>
    <property type="match status" value="1"/>
</dbReference>
<feature type="compositionally biased region" description="Basic and acidic residues" evidence="8">
    <location>
        <begin position="1703"/>
        <end position="1717"/>
    </location>
</feature>
<feature type="region of interest" description="Disordered" evidence="8">
    <location>
        <begin position="1357"/>
        <end position="1564"/>
    </location>
</feature>
<feature type="compositionally biased region" description="Basic and acidic residues" evidence="8">
    <location>
        <begin position="1159"/>
        <end position="1170"/>
    </location>
</feature>
<reference evidence="12" key="1">
    <citation type="journal article" date="2015" name="Proc. Natl. Acad. Sci. U.S.A.">
        <title>Genome sequence of the Asian Tiger mosquito, Aedes albopictus, reveals insights into its biology, genetics, and evolution.</title>
        <authorList>
            <person name="Chen X.G."/>
            <person name="Jiang X."/>
            <person name="Gu J."/>
            <person name="Xu M."/>
            <person name="Wu Y."/>
            <person name="Deng Y."/>
            <person name="Zhang C."/>
            <person name="Bonizzoni M."/>
            <person name="Dermauw W."/>
            <person name="Vontas J."/>
            <person name="Armbruster P."/>
            <person name="Huang X."/>
            <person name="Yang Y."/>
            <person name="Zhang H."/>
            <person name="He W."/>
            <person name="Peng H."/>
            <person name="Liu Y."/>
            <person name="Wu K."/>
            <person name="Chen J."/>
            <person name="Lirakis M."/>
            <person name="Topalis P."/>
            <person name="Van Leeuwen T."/>
            <person name="Hall A.B."/>
            <person name="Jiang X."/>
            <person name="Thorpe C."/>
            <person name="Mueller R.L."/>
            <person name="Sun C."/>
            <person name="Waterhouse R.M."/>
            <person name="Yan G."/>
            <person name="Tu Z.J."/>
            <person name="Fang X."/>
            <person name="James A.A."/>
        </authorList>
    </citation>
    <scope>NUCLEOTIDE SEQUENCE [LARGE SCALE GENOMIC DNA]</scope>
    <source>
        <strain evidence="12">Foshan</strain>
    </source>
</reference>
<reference evidence="11" key="2">
    <citation type="submission" date="2025-05" db="UniProtKB">
        <authorList>
            <consortium name="EnsemblMetazoa"/>
        </authorList>
    </citation>
    <scope>IDENTIFICATION</scope>
    <source>
        <strain evidence="11">Foshan</strain>
    </source>
</reference>
<dbReference type="EnsemblMetazoa" id="AALFPA23_010244.R14276">
    <property type="protein sequence ID" value="AALFPA23_010244.P14276"/>
    <property type="gene ID" value="AALFPA23_010244"/>
</dbReference>
<feature type="compositionally biased region" description="Polar residues" evidence="8">
    <location>
        <begin position="1471"/>
        <end position="1482"/>
    </location>
</feature>
<dbReference type="GeneID" id="109401875"/>
<feature type="compositionally biased region" description="Acidic residues" evidence="8">
    <location>
        <begin position="1525"/>
        <end position="1542"/>
    </location>
</feature>
<evidence type="ECO:0000256" key="1">
    <source>
        <dbReference type="ARBA" id="ARBA00004123"/>
    </source>
</evidence>
<comment type="similarity">
    <text evidence="2">Belongs to the DEAD box helicase family. DEAH subfamily. FANCM sub-subfamily.</text>
</comment>
<dbReference type="InterPro" id="IPR001650">
    <property type="entry name" value="Helicase_C-like"/>
</dbReference>
<feature type="domain" description="Helicase ATP-binding" evidence="9">
    <location>
        <begin position="87"/>
        <end position="257"/>
    </location>
</feature>
<keyword evidence="7" id="KW-0539">Nucleus</keyword>
<dbReference type="SUPFAM" id="SSF52540">
    <property type="entry name" value="P-loop containing nucleoside triphosphate hydrolases"/>
    <property type="match status" value="1"/>
</dbReference>
<dbReference type="RefSeq" id="XP_019530016.3">
    <property type="nucleotide sequence ID" value="XM_019674471.3"/>
</dbReference>
<evidence type="ECO:0000256" key="8">
    <source>
        <dbReference type="SAM" id="MobiDB-lite"/>
    </source>
</evidence>
<dbReference type="InterPro" id="IPR011545">
    <property type="entry name" value="DEAD/DEAH_box_helicase_dom"/>
</dbReference>
<feature type="domain" description="Helicase C-terminal" evidence="10">
    <location>
        <begin position="445"/>
        <end position="607"/>
    </location>
</feature>
<keyword evidence="12" id="KW-1185">Reference proteome</keyword>
<dbReference type="PANTHER" id="PTHR14025:SF20">
    <property type="entry name" value="FANCONI ANEMIA GROUP M PROTEIN"/>
    <property type="match status" value="1"/>
</dbReference>
<dbReference type="CDD" id="cd18033">
    <property type="entry name" value="DEXDc_FANCM"/>
    <property type="match status" value="1"/>
</dbReference>
<dbReference type="Proteomes" id="UP000069940">
    <property type="component" value="Unassembled WGS sequence"/>
</dbReference>
<accession>A0ABM1YLH0</accession>
<organism evidence="11 12">
    <name type="scientific">Aedes albopictus</name>
    <name type="common">Asian tiger mosquito</name>
    <name type="synonym">Stegomyia albopicta</name>
    <dbReference type="NCBI Taxonomy" id="7160"/>
    <lineage>
        <taxon>Eukaryota</taxon>
        <taxon>Metazoa</taxon>
        <taxon>Ecdysozoa</taxon>
        <taxon>Arthropoda</taxon>
        <taxon>Hexapoda</taxon>
        <taxon>Insecta</taxon>
        <taxon>Pterygota</taxon>
        <taxon>Neoptera</taxon>
        <taxon>Endopterygota</taxon>
        <taxon>Diptera</taxon>
        <taxon>Nematocera</taxon>
        <taxon>Culicoidea</taxon>
        <taxon>Culicidae</taxon>
        <taxon>Culicinae</taxon>
        <taxon>Aedini</taxon>
        <taxon>Aedes</taxon>
        <taxon>Stegomyia</taxon>
    </lineage>
</organism>
<evidence type="ECO:0000313" key="11">
    <source>
        <dbReference type="EnsemblMetazoa" id="AALFPA23_010244.P14276"/>
    </source>
</evidence>
<evidence type="ECO:0000256" key="4">
    <source>
        <dbReference type="ARBA" id="ARBA00022801"/>
    </source>
</evidence>
<dbReference type="InterPro" id="IPR027417">
    <property type="entry name" value="P-loop_NTPase"/>
</dbReference>
<evidence type="ECO:0000256" key="6">
    <source>
        <dbReference type="ARBA" id="ARBA00022840"/>
    </source>
</evidence>
<feature type="region of interest" description="Disordered" evidence="8">
    <location>
        <begin position="897"/>
        <end position="989"/>
    </location>
</feature>
<feature type="compositionally biased region" description="Acidic residues" evidence="8">
    <location>
        <begin position="1622"/>
        <end position="1637"/>
    </location>
</feature>
<dbReference type="Pfam" id="PF00270">
    <property type="entry name" value="DEAD"/>
    <property type="match status" value="1"/>
</dbReference>
<dbReference type="PANTHER" id="PTHR14025">
    <property type="entry name" value="FANCONI ANEMIA GROUP M FANCM FAMILY MEMBER"/>
    <property type="match status" value="1"/>
</dbReference>
<feature type="compositionally biased region" description="Pro residues" evidence="8">
    <location>
        <begin position="1228"/>
        <end position="1238"/>
    </location>
</feature>
<dbReference type="Gene3D" id="3.40.50.300">
    <property type="entry name" value="P-loop containing nucleotide triphosphate hydrolases"/>
    <property type="match status" value="2"/>
</dbReference>
<evidence type="ECO:0008006" key="13">
    <source>
        <dbReference type="Google" id="ProtNLM"/>
    </source>
</evidence>
<dbReference type="Gene3D" id="1.20.1320.20">
    <property type="entry name" value="hef helicase domain"/>
    <property type="match status" value="1"/>
</dbReference>
<dbReference type="InterPro" id="IPR044749">
    <property type="entry name" value="FANCM_DEXDc"/>
</dbReference>
<keyword evidence="5" id="KW-0347">Helicase</keyword>
<dbReference type="Pfam" id="PF00271">
    <property type="entry name" value="Helicase_C"/>
    <property type="match status" value="1"/>
</dbReference>
<evidence type="ECO:0000259" key="9">
    <source>
        <dbReference type="PROSITE" id="PS51192"/>
    </source>
</evidence>
<proteinExistence type="inferred from homology"/>
<name>A0ABM1YLH0_AEDAL</name>
<evidence type="ECO:0000256" key="2">
    <source>
        <dbReference type="ARBA" id="ARBA00009889"/>
    </source>
</evidence>
<dbReference type="PROSITE" id="PS51192">
    <property type="entry name" value="HELICASE_ATP_BIND_1"/>
    <property type="match status" value="1"/>
</dbReference>
<keyword evidence="4" id="KW-0378">Hydrolase</keyword>
<dbReference type="InterPro" id="IPR039686">
    <property type="entry name" value="FANCM/Mph1-like_ID"/>
</dbReference>
<sequence length="1717" mass="193680">MNESSSANESAASTSRGFLNATSYSLNDDSELLGDESVLQLLDKPFSQLVDGMQLRKNDRYAGFDNNAGDSWIYPTNYPVRKYQYSIVQAALFRNTLVVLPTGLGKTFIAAVVMYNIYRWYPTGKVIFMAPTRPLVNQQIEACYKVMGIPKEDTAEMTGKQQRKNRTGLWQSKRVFYVTPQVVLADINSPEQNFPTDEVKLVVVDEAHKAKGRYAYTEVIKAIAATNRNFRVLALSATPGRTLEDVAEVVRNLLISHIEVRWENSIDVSPYSFKKNIRTVLIPLGPKLSRIREQYMEILDPYVRRLQEENVISGHARSLSRGWLIMEQKRFREANLIQRHPNYSAINSDLITCVSMYHALELLVRHGIRAFLNFFEDESNRTVEKYFVAKDARLKAFLDDLREEYGRNPFAILAGAGGGEVGVGQPPAKVEKDEGIDFGHPKFAILERHLKSHFQNNPDSKVIIFCEYRDSVAMIHRLLLRNRPLIKPKCIVGQGGTGGGLRAVTQKEQIAAMKDFRSGACNTLIATCVAEEGIDVGEVDLIVCFDITKNPTRFVQRIGRTGRQRVGSVLMLVTEGKEHDTLKEVLALKDKTNQKLSRSREILTILYRQSPRLIPTEFDPKCVKTFIKIPEEAEEPERKVKKGRKRKNNENQGGDAVGDEQPETRKKRKKVEAPRGTQDVRNFFRKVDTDLDATEREIFASPEKDVSINSVDTSRGSFRVPQDASLRLGKTDQEQELEKIIKPLLRHKARIDREQFLRDRNELCIQEEKISKSILCTSPLKKLFLEANLGYLKEAIEKSEVLHAVVGDEEDDDLIVLDDRGDCLKSEIRTIENLFGGRTLLKDRVSDIEDYSAAINRLRSPENKGKVDQPEISEDQVTQFNEIFARFSTHYLETNVSHHRLSPEPPNSPLYPEVPYDPTTSNLFDSQLFLPPLPEPEESRYQPNPADLPEPPPPPDDETPVNRHKAKSRTAHLIKSENPARTPADYNNSPLLRAFNRSIQKAKNSDYASPLTSRPKALNFRMVLEYFGLDDLDQVFEEPTENPPPAEPSGRKFLDRLQTVAEDEEPAAVETSLTQQIAELSKSLFDPKDLEMQAQEAAFLAGDFDRTVEGSPVITASEENRDLARKELEALEADFLDADFSAAERVKSSSTKTQIPIEDFLRENFPDEKTQAVPCSATSVRSVPSSDLFPLSAASSRKKKELDLDISGCLEDLVGDSGGSEEVVPNSQEPPPAPPPPSKSQARQSQKKNLVVGTLEDLLADSDDDLFKNSCPSKKSADNSDSTVDYDLRDALASATSQKENIPIGQLPSTPTSRRKSDSKPQESPQVVERSPSLLRKKLNFTRLRLSRTNNTGTLEVNSAPVVRAPDSSASNHHQSPFFASCRPGGDREEQGSRSSSFRQELERKFGFQQQIQQQDDHLEGSQPEMSMIVPRSKRKAFVVSSESEGEGAGAGHDRKPVESDEDDDGDVFQTARSNVKSSSETMRPPPTIFRRPERRKTPPKWQQPSKRRKRNQRPDFFLSQAAVSDDDDGDEDEEDEADDDALSQFVDDSIIHHGPVEEDDPDAMRAKYLQSVRSPIRRPGGFKIPAAPSRFVNTLDIYSQPPDRHHHQQSMYEMNSFLVSEGEEDLEGSEEEEDEHEFPLSQSRSRSTPEELDELEQAEAILRERRRARRLQKHLPKAKRRRRKIMDGGGDGSSSSDDEGEELRAFRREIHSMPSD</sequence>
<dbReference type="CDD" id="cd12091">
    <property type="entry name" value="FANCM_ID"/>
    <property type="match status" value="1"/>
</dbReference>
<feature type="compositionally biased region" description="Basic residues" evidence="8">
    <location>
        <begin position="962"/>
        <end position="972"/>
    </location>
</feature>
<keyword evidence="6" id="KW-0067">ATP-binding</keyword>
<feature type="region of interest" description="Disordered" evidence="8">
    <location>
        <begin position="1146"/>
        <end position="1342"/>
    </location>
</feature>
<evidence type="ECO:0000259" key="10">
    <source>
        <dbReference type="PROSITE" id="PS51194"/>
    </source>
</evidence>
<evidence type="ECO:0000313" key="12">
    <source>
        <dbReference type="Proteomes" id="UP000069940"/>
    </source>
</evidence>
<feature type="region of interest" description="Disordered" evidence="8">
    <location>
        <begin position="1618"/>
        <end position="1717"/>
    </location>
</feature>
<protein>
    <recommendedName>
        <fullName evidence="13">Fanconi anemia group M protein</fullName>
    </recommendedName>
</protein>
<feature type="compositionally biased region" description="Polar residues" evidence="8">
    <location>
        <begin position="1176"/>
        <end position="1185"/>
    </location>
</feature>
<evidence type="ECO:0000256" key="5">
    <source>
        <dbReference type="ARBA" id="ARBA00022806"/>
    </source>
</evidence>
<evidence type="ECO:0000256" key="7">
    <source>
        <dbReference type="ARBA" id="ARBA00023242"/>
    </source>
</evidence>
<evidence type="ECO:0000256" key="3">
    <source>
        <dbReference type="ARBA" id="ARBA00022741"/>
    </source>
</evidence>
<dbReference type="PROSITE" id="PS51194">
    <property type="entry name" value="HELICASE_CTER"/>
    <property type="match status" value="1"/>
</dbReference>
<feature type="compositionally biased region" description="Basic residues" evidence="8">
    <location>
        <begin position="1665"/>
        <end position="1685"/>
    </location>
</feature>
<comment type="subcellular location">
    <subcellularLocation>
        <location evidence="1">Nucleus</location>
    </subcellularLocation>
</comment>
<dbReference type="SMART" id="SM00487">
    <property type="entry name" value="DEXDc"/>
    <property type="match status" value="1"/>
</dbReference>
<feature type="region of interest" description="Disordered" evidence="8">
    <location>
        <begin position="635"/>
        <end position="679"/>
    </location>
</feature>
<dbReference type="InterPro" id="IPR014001">
    <property type="entry name" value="Helicase_ATP-bd"/>
</dbReference>
<feature type="compositionally biased region" description="Low complexity" evidence="8">
    <location>
        <begin position="1239"/>
        <end position="1248"/>
    </location>
</feature>
<keyword evidence="3" id="KW-0547">Nucleotide-binding</keyword>